<name>A0A132NIR3_9ACTN</name>
<gene>
    <name evidence="1" type="ORF">TR74_07410</name>
</gene>
<dbReference type="AlphaFoldDB" id="A0A132NIR3"/>
<evidence type="ECO:0000313" key="2">
    <source>
        <dbReference type="Proteomes" id="UP000070598"/>
    </source>
</evidence>
<organism evidence="1 2">
    <name type="scientific">Carbonactinospora thermoautotrophica</name>
    <dbReference type="NCBI Taxonomy" id="1469144"/>
    <lineage>
        <taxon>Bacteria</taxon>
        <taxon>Bacillati</taxon>
        <taxon>Actinomycetota</taxon>
        <taxon>Actinomycetes</taxon>
        <taxon>Kitasatosporales</taxon>
        <taxon>Carbonactinosporaceae</taxon>
        <taxon>Carbonactinospora</taxon>
    </lineage>
</organism>
<dbReference type="RefSeq" id="WP_067420660.1">
    <property type="nucleotide sequence ID" value="NZ_JYIK01000716.1"/>
</dbReference>
<evidence type="ECO:0000313" key="1">
    <source>
        <dbReference type="EMBL" id="KWX09807.1"/>
    </source>
</evidence>
<sequence length="146" mass="16900">MLHGRGAVARRREVQAGLRVRRRARLVRCWCVRSRRLLPRVRRRPGLLPVLGRTGLRRNRRLVGVRVPVRVLLVGGKLRWVRLWTGLSLVRDALVRVGLCGSVRLTVLPRHGTRRRVRPWRSRVAVSCLLPGLTLVERARLCRVRV</sequence>
<proteinExistence type="predicted"/>
<protein>
    <submittedName>
        <fullName evidence="1">Uncharacterized protein</fullName>
    </submittedName>
</protein>
<dbReference type="EMBL" id="JYIK01000716">
    <property type="protein sequence ID" value="KWX09807.1"/>
    <property type="molecule type" value="Genomic_DNA"/>
</dbReference>
<dbReference type="Proteomes" id="UP000070598">
    <property type="component" value="Unassembled WGS sequence"/>
</dbReference>
<dbReference type="PATRIC" id="fig|1469144.9.peg.4034"/>
<comment type="caution">
    <text evidence="1">The sequence shown here is derived from an EMBL/GenBank/DDBJ whole genome shotgun (WGS) entry which is preliminary data.</text>
</comment>
<reference evidence="2" key="1">
    <citation type="submission" date="2015-02" db="EMBL/GenBank/DDBJ databases">
        <title>Physiological reanalysis, assessment of diazotrophy, and genome sequences of multiple isolates of Streptomyces thermoautotrophicus.</title>
        <authorList>
            <person name="MacKellar D.C."/>
            <person name="Lieber L."/>
            <person name="Norman J."/>
            <person name="Bolger A."/>
            <person name="Tobin C."/>
            <person name="Murray J.W."/>
            <person name="Friesen M."/>
            <person name="Prell J."/>
        </authorList>
    </citation>
    <scope>NUCLEOTIDE SEQUENCE [LARGE SCALE GENOMIC DNA]</scope>
    <source>
        <strain evidence="2">UBT1</strain>
    </source>
</reference>
<accession>A0A132NIR3</accession>